<dbReference type="Gene3D" id="1.10.10.10">
    <property type="entry name" value="Winged helix-like DNA-binding domain superfamily/Winged helix DNA-binding domain"/>
    <property type="match status" value="1"/>
</dbReference>
<dbReference type="InterPro" id="IPR001606">
    <property type="entry name" value="ARID_dom"/>
</dbReference>
<feature type="compositionally biased region" description="Polar residues" evidence="5">
    <location>
        <begin position="601"/>
        <end position="611"/>
    </location>
</feature>
<dbReference type="GO" id="GO:0006325">
    <property type="term" value="P:chromatin organization"/>
    <property type="evidence" value="ECO:0007669"/>
    <property type="project" value="UniProtKB-KW"/>
</dbReference>
<dbReference type="InterPro" id="IPR052406">
    <property type="entry name" value="Chromatin_Remodeling_Comp"/>
</dbReference>
<dbReference type="InterPro" id="IPR036431">
    <property type="entry name" value="ARID_dom_sf"/>
</dbReference>
<accession>A0A6H5HE22</accession>
<dbReference type="SMART" id="SM00501">
    <property type="entry name" value="BRIGHT"/>
    <property type="match status" value="1"/>
</dbReference>
<dbReference type="PROSITE" id="PS00028">
    <property type="entry name" value="ZINC_FINGER_C2H2_1"/>
    <property type="match status" value="1"/>
</dbReference>
<dbReference type="Pfam" id="PF02257">
    <property type="entry name" value="RFX_DNA_binding"/>
    <property type="match status" value="1"/>
</dbReference>
<feature type="compositionally biased region" description="Low complexity" evidence="5">
    <location>
        <begin position="710"/>
        <end position="722"/>
    </location>
</feature>
<dbReference type="Proteomes" id="UP000479000">
    <property type="component" value="Unassembled WGS sequence"/>
</dbReference>
<dbReference type="EMBL" id="CADCXU010028845">
    <property type="protein sequence ID" value="CAB0015265.1"/>
    <property type="molecule type" value="Genomic_DNA"/>
</dbReference>
<evidence type="ECO:0000313" key="8">
    <source>
        <dbReference type="EMBL" id="CAB0015265.1"/>
    </source>
</evidence>
<keyword evidence="4" id="KW-0539">Nucleus</keyword>
<feature type="region of interest" description="Disordered" evidence="5">
    <location>
        <begin position="710"/>
        <end position="770"/>
    </location>
</feature>
<dbReference type="PROSITE" id="PS51526">
    <property type="entry name" value="RFX_DBD"/>
    <property type="match status" value="1"/>
</dbReference>
<evidence type="ECO:0000256" key="2">
    <source>
        <dbReference type="ARBA" id="ARBA00023015"/>
    </source>
</evidence>
<dbReference type="Pfam" id="PF01388">
    <property type="entry name" value="ARID"/>
    <property type="match status" value="1"/>
</dbReference>
<feature type="compositionally biased region" description="Polar residues" evidence="5">
    <location>
        <begin position="736"/>
        <end position="745"/>
    </location>
</feature>
<feature type="domain" description="ARID" evidence="6">
    <location>
        <begin position="14"/>
        <end position="106"/>
    </location>
</feature>
<dbReference type="GO" id="GO:0006355">
    <property type="term" value="P:regulation of DNA-templated transcription"/>
    <property type="evidence" value="ECO:0007669"/>
    <property type="project" value="InterPro"/>
</dbReference>
<evidence type="ECO:0008006" key="10">
    <source>
        <dbReference type="Google" id="ProtNLM"/>
    </source>
</evidence>
<dbReference type="SUPFAM" id="SSF46774">
    <property type="entry name" value="ARID-like"/>
    <property type="match status" value="1"/>
</dbReference>
<evidence type="ECO:0000259" key="6">
    <source>
        <dbReference type="PROSITE" id="PS51011"/>
    </source>
</evidence>
<evidence type="ECO:0000256" key="3">
    <source>
        <dbReference type="ARBA" id="ARBA00023163"/>
    </source>
</evidence>
<sequence>MAQNKEIVETEDTEKERDRFLQELSQFHETRGTASKRPPHVHGHEVDLHKLYTLVTNRGGWVKVNTKNEWDQITGDFDIPPKCLNAGVAIKQIYLRYLDRYEKIHYMGEIGERGGVDEDEDSRHRRWSTKNLHAVPLTYNHGQHNVNESLREYNGLSVNLYKPSEFEKLSHSLMSPLPNEQDFAINICTLLSNEGKHCLRLDKCPRFLHALLAHAAVFSNSRYRVLFCEMYARDRGHCLDTIWEDTVQDPNVLRLADETNFSDIPRDRIPSPDPCVNPTLGYQLEPEDNELFSLGRTLGIQDYVGQRICQIATIVRNLTFVTDNVPVMGADLTFLRFALLCCSCNYNGLQQMGWDMLANVAAEITVQSPLIDDIVLTTTKGLLSEDRAVILSSLEVLNKLAQCEKNEELLLRTLSQDVYCRVCSFLSLHDIMLLVYTLECLNAISSLGEKACNCIFRVRGALDVLVSLITVEAQSYGPKACIQMRVVETVSGNSTGVVCPTASSGSTTSTATVSSSSTTPTINSSSTVSVTSSSAAISLATHSSSTASSSTTPLTNVSTTNLTTAVPTTQHDLHVTTSQKPIQYPSPRSSQLAAAKESKDSSTNSAHATQQVAQENEQFALAWLRNTFEPVTLGRVEQAELYKQYINYCAKIGRRGVIAPLHFPRCVRSVFGGSVGPKPTTTGDTTHHYYEGINLRAKPIQTVVSSSPTTTLSTLVPSTPSPILKAQLSAPPKPTPSNTQSTKVTQRQQQQRLLQRQNTPQAATAPAQAPVVTPLKPIVADDSNNKAIGTQMSQFSNKTTLNYNKVNGIRASNETVAEKSDSINGQGAFAAATEGSSNFLRLPTLASLAPKTNSSQLTASVTTVVNDETGSTSNSVASLGSSLGIRDSCSITGGDEGENSMSSLDGFLLNGIPSSLDLDDANSKDSLPKSLMFADLLEKSVTERTEAPVLNGSLRIVDKGLEFVRNRVDDKTNIQCAVKNSINGIDSEPAKISNSALKRPSSDSDTSDQLPIKKPHLNGDIKEETIKEEPSEIKEEAQEIKEETKDVKEEPPEEGNVSSTAANLYAALAADALEDEPLEELQQQQPQQPLLLASTPSRQILVAAGGQLTQRVVVGGQHYVVAQPQTALVQGQTQTVLVAQTPQQQGTGAKTIIILQPQNVGGTVGAGAVASPAQQKVIVQRLQSPPPAATPSPQPPTPPPLIAPGNSQQQQHQTIGVAPAPVKATTPAKPSSTPIVPPQPTVQAGAHLASANRFLKSTKVTGLSSAASSQTVLCNVQATSVTVSGGATTTTASEQVANSSSIATVYAASPPIVTSKLAATVATSQPSSNNTITLHAAPQVTPKPAEPQAHFLCEWRGCMKSFRSGNEVYMHAVEAHCPHGSQEIQCLWERCDAMKRKRLSLMTHLQDKHCNADVMRMMAVRRKQLSVTGRSEIPAPIPAVPHPGYAPNAAFHAIKRHALEFVNPKELQDDNEGPVTKSIRLTAALILRNLVIFSTNGRRTHVMDLDFEFVGNVSWPISGKYPVHGICGGRFHWALNHFPQQNGCIGLKADYETGWKRAACNSQEHPQRDLILIATQVVGPADGSAYVIPYYGAGISIIQSDNWTYRLPQVVRWIPWYDDVEKKISTLAYNPDGGESLLLAFPALALLNTSTADEGSSAAQDSDILKLPLPDYIPDEEFVPTALAWWVRQTSGDPTRVTINRGVAKKSSLSKGVYMDLSGPGYMGGSLHHIMALATSGSVEDLLELLNGVKLTPATSSLVLNLKCSLYVYHILAGPSEDSVQRSRQFRNFLLHEEYDAVGTMRTLCRVHLFSELRYVMQIRGLHHAVIPALMTLVPTAEDVVISVHVGPQ</sequence>
<feature type="region of interest" description="Disordered" evidence="5">
    <location>
        <begin position="499"/>
        <end position="526"/>
    </location>
</feature>
<dbReference type="GO" id="GO:0003677">
    <property type="term" value="F:DNA binding"/>
    <property type="evidence" value="ECO:0007669"/>
    <property type="project" value="InterPro"/>
</dbReference>
<dbReference type="InterPro" id="IPR013087">
    <property type="entry name" value="Znf_C2H2_type"/>
</dbReference>
<dbReference type="SMART" id="SM01014">
    <property type="entry name" value="ARID"/>
    <property type="match status" value="1"/>
</dbReference>
<dbReference type="PANTHER" id="PTHR22970">
    <property type="entry name" value="AT-RICH INTERACTIVE DOMAIN-CONTAINING PROTEIN 2"/>
    <property type="match status" value="1"/>
</dbReference>
<evidence type="ECO:0000313" key="9">
    <source>
        <dbReference type="Proteomes" id="UP000479000"/>
    </source>
</evidence>
<keyword evidence="2" id="KW-0805">Transcription regulation</keyword>
<feature type="compositionally biased region" description="Pro residues" evidence="5">
    <location>
        <begin position="1184"/>
        <end position="1202"/>
    </location>
</feature>
<organism evidence="8 9">
    <name type="scientific">Nesidiocoris tenuis</name>
    <dbReference type="NCBI Taxonomy" id="355587"/>
    <lineage>
        <taxon>Eukaryota</taxon>
        <taxon>Metazoa</taxon>
        <taxon>Ecdysozoa</taxon>
        <taxon>Arthropoda</taxon>
        <taxon>Hexapoda</taxon>
        <taxon>Insecta</taxon>
        <taxon>Pterygota</taxon>
        <taxon>Neoptera</taxon>
        <taxon>Paraneoptera</taxon>
        <taxon>Hemiptera</taxon>
        <taxon>Heteroptera</taxon>
        <taxon>Panheteroptera</taxon>
        <taxon>Cimicomorpha</taxon>
        <taxon>Miridae</taxon>
        <taxon>Dicyphina</taxon>
        <taxon>Nesidiocoris</taxon>
    </lineage>
</organism>
<feature type="domain" description="RFX-type winged-helix" evidence="7">
    <location>
        <begin position="620"/>
        <end position="699"/>
    </location>
</feature>
<evidence type="ECO:0000256" key="4">
    <source>
        <dbReference type="ARBA" id="ARBA00023242"/>
    </source>
</evidence>
<feature type="compositionally biased region" description="Low complexity" evidence="5">
    <location>
        <begin position="746"/>
        <end position="770"/>
    </location>
</feature>
<keyword evidence="9" id="KW-1185">Reference proteome</keyword>
<dbReference type="PANTHER" id="PTHR22970:SF14">
    <property type="entry name" value="AT-RICH INTERACTIVE DOMAIN-CONTAINING PROTEIN 2"/>
    <property type="match status" value="1"/>
</dbReference>
<keyword evidence="3" id="KW-0804">Transcription</keyword>
<feature type="compositionally biased region" description="Polar residues" evidence="5">
    <location>
        <begin position="565"/>
        <end position="592"/>
    </location>
</feature>
<dbReference type="OrthoDB" id="338531at2759"/>
<dbReference type="PROSITE" id="PS51011">
    <property type="entry name" value="ARID"/>
    <property type="match status" value="1"/>
</dbReference>
<gene>
    <name evidence="8" type="ORF">NTEN_LOCUS19609</name>
</gene>
<evidence type="ECO:0000256" key="5">
    <source>
        <dbReference type="SAM" id="MobiDB-lite"/>
    </source>
</evidence>
<protein>
    <recommendedName>
        <fullName evidence="10">ARID domain-containing protein</fullName>
    </recommendedName>
</protein>
<feature type="region of interest" description="Disordered" evidence="5">
    <location>
        <begin position="985"/>
        <end position="1058"/>
    </location>
</feature>
<evidence type="ECO:0000259" key="7">
    <source>
        <dbReference type="PROSITE" id="PS51526"/>
    </source>
</evidence>
<dbReference type="InterPro" id="IPR003150">
    <property type="entry name" value="DNA-bd_RFX"/>
</dbReference>
<keyword evidence="1" id="KW-0156">Chromatin regulator</keyword>
<evidence type="ECO:0000256" key="1">
    <source>
        <dbReference type="ARBA" id="ARBA00022853"/>
    </source>
</evidence>
<feature type="region of interest" description="Disordered" evidence="5">
    <location>
        <begin position="565"/>
        <end position="611"/>
    </location>
</feature>
<name>A0A6H5HE22_9HEMI</name>
<feature type="compositionally biased region" description="Low complexity" evidence="5">
    <location>
        <begin position="501"/>
        <end position="526"/>
    </location>
</feature>
<dbReference type="Gene3D" id="1.10.150.60">
    <property type="entry name" value="ARID DNA-binding domain"/>
    <property type="match status" value="1"/>
</dbReference>
<proteinExistence type="predicted"/>
<reference evidence="8 9" key="1">
    <citation type="submission" date="2020-02" db="EMBL/GenBank/DDBJ databases">
        <authorList>
            <person name="Ferguson B K."/>
        </authorList>
    </citation>
    <scope>NUCLEOTIDE SEQUENCE [LARGE SCALE GENOMIC DNA]</scope>
</reference>
<feature type="region of interest" description="Disordered" evidence="5">
    <location>
        <begin position="1184"/>
        <end position="1212"/>
    </location>
</feature>
<dbReference type="InterPro" id="IPR036388">
    <property type="entry name" value="WH-like_DNA-bd_sf"/>
</dbReference>
<feature type="compositionally biased region" description="Basic and acidic residues" evidence="5">
    <location>
        <begin position="1017"/>
        <end position="1050"/>
    </location>
</feature>
<dbReference type="SMART" id="SM00355">
    <property type="entry name" value="ZnF_C2H2"/>
    <property type="match status" value="2"/>
</dbReference>